<name>A0A8S5M0H1_9CAUD</name>
<dbReference type="EMBL" id="BK014790">
    <property type="protein sequence ID" value="DAD75797.1"/>
    <property type="molecule type" value="Genomic_DNA"/>
</dbReference>
<dbReference type="SUPFAM" id="SSF56300">
    <property type="entry name" value="Metallo-dependent phosphatases"/>
    <property type="match status" value="1"/>
</dbReference>
<dbReference type="Gene3D" id="3.60.21.10">
    <property type="match status" value="1"/>
</dbReference>
<dbReference type="InterPro" id="IPR029052">
    <property type="entry name" value="Metallo-depent_PP-like"/>
</dbReference>
<reference evidence="1" key="1">
    <citation type="journal article" date="2021" name="Proc. Natl. Acad. Sci. U.S.A.">
        <title>A Catalog of Tens of Thousands of Viruses from Human Metagenomes Reveals Hidden Associations with Chronic Diseases.</title>
        <authorList>
            <person name="Tisza M.J."/>
            <person name="Buck C.B."/>
        </authorList>
    </citation>
    <scope>NUCLEOTIDE SEQUENCE</scope>
    <source>
        <strain evidence="1">Ct37J14</strain>
    </source>
</reference>
<organism evidence="1">
    <name type="scientific">Siphoviridae sp. ct37J14</name>
    <dbReference type="NCBI Taxonomy" id="2826280"/>
    <lineage>
        <taxon>Viruses</taxon>
        <taxon>Duplodnaviria</taxon>
        <taxon>Heunggongvirae</taxon>
        <taxon>Uroviricota</taxon>
        <taxon>Caudoviricetes</taxon>
    </lineage>
</organism>
<proteinExistence type="predicted"/>
<evidence type="ECO:0000313" key="1">
    <source>
        <dbReference type="EMBL" id="DAD75797.1"/>
    </source>
</evidence>
<accession>A0A8S5M0H1</accession>
<protein>
    <submittedName>
        <fullName evidence="1">DNA polymerase II small subunit</fullName>
    </submittedName>
</protein>
<sequence length="399" mass="45768">MNLQKIRQATELLDSKLIDLQEWTARCLGEDYRGVWSEEYLRRCAVFVRNMLNGADDCESDEKDADILSQLREAKQELEKSRLKLRTENLEYAANKREVARHDMLNEEIVAAINRLKPIKFSRKFETDPIKEQVGVLCIGDEHYGTMIDMDSLFGEKVNVYNPDVFKARMEKLMNSIEDDAYSVSSFSRLVVFDLGDSIQGILHMSDLMKLKAGIVDCSMEYAEYISQWLVELSERLQVPIEYIAVGGNHSAIRSLNMKKGDLPEDNIAKIITQIVRLRLKDNPNIEIAPYAECGFKTIQGVNILAYHGDDTKDVTREIAFFEDYHQIDIDILLLGHFHHLEQQSVGIGLNTEKEVIKCPSIVGIDDYSKRCRKLSRAGALLMLFEDGQKTWTKKYILN</sequence>